<dbReference type="PROSITE" id="PS50287">
    <property type="entry name" value="SRCR_2"/>
    <property type="match status" value="3"/>
</dbReference>
<feature type="disulfide bond" evidence="5">
    <location>
        <begin position="51"/>
        <end position="112"/>
    </location>
</feature>
<evidence type="ECO:0000259" key="6">
    <source>
        <dbReference type="PROSITE" id="PS50287"/>
    </source>
</evidence>
<evidence type="ECO:0000256" key="2">
    <source>
        <dbReference type="ARBA" id="ARBA00022737"/>
    </source>
</evidence>
<evidence type="ECO:0000256" key="1">
    <source>
        <dbReference type="ARBA" id="ARBA00022729"/>
    </source>
</evidence>
<feature type="disulfide bond" evidence="5">
    <location>
        <begin position="200"/>
        <end position="210"/>
    </location>
</feature>
<feature type="disulfide bond" evidence="5">
    <location>
        <begin position="38"/>
        <end position="102"/>
    </location>
</feature>
<dbReference type="Gene3D" id="3.10.250.10">
    <property type="entry name" value="SRCR-like domain"/>
    <property type="match status" value="3"/>
</dbReference>
<feature type="domain" description="SRCR" evidence="6">
    <location>
        <begin position="9"/>
        <end position="113"/>
    </location>
</feature>
<dbReference type="GO" id="GO:0016020">
    <property type="term" value="C:membrane"/>
    <property type="evidence" value="ECO:0007669"/>
    <property type="project" value="InterPro"/>
</dbReference>
<dbReference type="InterPro" id="IPR001190">
    <property type="entry name" value="SRCR"/>
</dbReference>
<keyword evidence="3 5" id="KW-1015">Disulfide bond</keyword>
<comment type="caution">
    <text evidence="7">The sequence shown here is derived from an EMBL/GenBank/DDBJ whole genome shotgun (WGS) entry which is preliminary data.</text>
</comment>
<dbReference type="PANTHER" id="PTHR48071">
    <property type="entry name" value="SRCR DOMAIN-CONTAINING PROTEIN"/>
    <property type="match status" value="1"/>
</dbReference>
<feature type="disulfide bond" evidence="5">
    <location>
        <begin position="169"/>
        <end position="230"/>
    </location>
</feature>
<dbReference type="PRINTS" id="PR00258">
    <property type="entry name" value="SPERACTRCPTR"/>
</dbReference>
<feature type="disulfide bond" evidence="5">
    <location>
        <begin position="82"/>
        <end position="92"/>
    </location>
</feature>
<dbReference type="FunFam" id="3.10.250.10:FF:000006">
    <property type="entry name" value="neurotrypsin isoform X2"/>
    <property type="match status" value="2"/>
</dbReference>
<feature type="disulfide bond" evidence="5">
    <location>
        <begin position="156"/>
        <end position="220"/>
    </location>
</feature>
<keyword evidence="8" id="KW-1185">Reference proteome</keyword>
<dbReference type="PANTHER" id="PTHR48071:SF18">
    <property type="entry name" value="DELETED IN MALIGNANT BRAIN TUMORS 1 PROTEIN-RELATED"/>
    <property type="match status" value="1"/>
</dbReference>
<evidence type="ECO:0000256" key="3">
    <source>
        <dbReference type="ARBA" id="ARBA00023157"/>
    </source>
</evidence>
<reference evidence="7" key="1">
    <citation type="submission" date="2022-11" db="EMBL/GenBank/DDBJ databases">
        <title>Chromosome-level genome of Pogonophryne albipinna.</title>
        <authorList>
            <person name="Jo E."/>
        </authorList>
    </citation>
    <scope>NUCLEOTIDE SEQUENCE</scope>
    <source>
        <strain evidence="7">SGF0006</strain>
        <tissue evidence="7">Muscle</tissue>
    </source>
</reference>
<evidence type="ECO:0000256" key="5">
    <source>
        <dbReference type="PROSITE-ProRule" id="PRU00196"/>
    </source>
</evidence>
<proteinExistence type="predicted"/>
<dbReference type="Pfam" id="PF00530">
    <property type="entry name" value="SRCR"/>
    <property type="match status" value="3"/>
</dbReference>
<evidence type="ECO:0000313" key="7">
    <source>
        <dbReference type="EMBL" id="KAJ4926791.1"/>
    </source>
</evidence>
<accession>A0AAD6AL25</accession>
<feature type="domain" description="SRCR" evidence="6">
    <location>
        <begin position="131"/>
        <end position="231"/>
    </location>
</feature>
<evidence type="ECO:0000313" key="8">
    <source>
        <dbReference type="Proteomes" id="UP001219934"/>
    </source>
</evidence>
<gene>
    <name evidence="7" type="ORF">JOQ06_014537</name>
</gene>
<dbReference type="EMBL" id="JAPTMU010000019">
    <property type="protein sequence ID" value="KAJ4926791.1"/>
    <property type="molecule type" value="Genomic_DNA"/>
</dbReference>
<feature type="non-terminal residue" evidence="7">
    <location>
        <position position="312"/>
    </location>
</feature>
<keyword evidence="2" id="KW-0677">Repeat</keyword>
<dbReference type="AlphaFoldDB" id="A0AAD6AL25"/>
<organism evidence="7 8">
    <name type="scientific">Pogonophryne albipinna</name>
    <dbReference type="NCBI Taxonomy" id="1090488"/>
    <lineage>
        <taxon>Eukaryota</taxon>
        <taxon>Metazoa</taxon>
        <taxon>Chordata</taxon>
        <taxon>Craniata</taxon>
        <taxon>Vertebrata</taxon>
        <taxon>Euteleostomi</taxon>
        <taxon>Actinopterygii</taxon>
        <taxon>Neopterygii</taxon>
        <taxon>Teleostei</taxon>
        <taxon>Neoteleostei</taxon>
        <taxon>Acanthomorphata</taxon>
        <taxon>Eupercaria</taxon>
        <taxon>Perciformes</taxon>
        <taxon>Notothenioidei</taxon>
        <taxon>Pogonophryne</taxon>
    </lineage>
</organism>
<dbReference type="InterPro" id="IPR036772">
    <property type="entry name" value="SRCR-like_dom_sf"/>
</dbReference>
<dbReference type="SMART" id="SM00202">
    <property type="entry name" value="SR"/>
    <property type="match status" value="3"/>
</dbReference>
<evidence type="ECO:0000256" key="4">
    <source>
        <dbReference type="ARBA" id="ARBA00023180"/>
    </source>
</evidence>
<protein>
    <recommendedName>
        <fullName evidence="6">SRCR domain-containing protein</fullName>
    </recommendedName>
</protein>
<comment type="caution">
    <text evidence="5">Lacks conserved residue(s) required for the propagation of feature annotation.</text>
</comment>
<sequence length="312" mass="33410">VVAHDEDEVRYDAAPANADIFRMERVEIFLNGMWGTVCDDEWDLNDAHVVCGQLDCGRAVETKDEAHFGQGTGPILLDDLECSGNETSLEDCGHSGIGSSDCSHGEDAGVICEAGSAITIKPTPPPPSPPVRLVGSTNSCSGRVEVFHNGTWGTVCDYRWDLNDAQVVCGQLGCGRAVEAKQGSHFGQGTGPILLDDLECSGNEISLKACVHSGIGSHNCAHSEDAGVICEGPIPTPPPPNPPVRLVGSTNSCSGRVEIFHDGQWGTVCGDNWDLNDAHVHCRRRTYRSVENQDQLHPVTIGPITFEENIVW</sequence>
<feature type="domain" description="SRCR" evidence="6">
    <location>
        <begin position="244"/>
        <end position="284"/>
    </location>
</feature>
<dbReference type="Proteomes" id="UP001219934">
    <property type="component" value="Unassembled WGS sequence"/>
</dbReference>
<dbReference type="SUPFAM" id="SSF56487">
    <property type="entry name" value="SRCR-like"/>
    <property type="match status" value="3"/>
</dbReference>
<name>A0AAD6AL25_9TELE</name>
<keyword evidence="1" id="KW-0732">Signal</keyword>
<keyword evidence="4" id="KW-0325">Glycoprotein</keyword>